<evidence type="ECO:0008006" key="9">
    <source>
        <dbReference type="Google" id="ProtNLM"/>
    </source>
</evidence>
<feature type="compositionally biased region" description="Basic and acidic residues" evidence="5">
    <location>
        <begin position="304"/>
        <end position="313"/>
    </location>
</feature>
<feature type="region of interest" description="Disordered" evidence="5">
    <location>
        <begin position="167"/>
        <end position="198"/>
    </location>
</feature>
<evidence type="ECO:0000256" key="5">
    <source>
        <dbReference type="SAM" id="MobiDB-lite"/>
    </source>
</evidence>
<dbReference type="STRING" id="1220924.W2RTV4"/>
<accession>W2RTV4</accession>
<evidence type="ECO:0000313" key="7">
    <source>
        <dbReference type="EMBL" id="ETN39755.1"/>
    </source>
</evidence>
<keyword evidence="3 6" id="KW-1133">Transmembrane helix</keyword>
<evidence type="ECO:0000256" key="2">
    <source>
        <dbReference type="ARBA" id="ARBA00022692"/>
    </source>
</evidence>
<sequence length="313" mass="33025">MAGIVLDSNTRYRIFYEPWDSYVLAAFRSGDPNSAGVALQATNISVSDSSDAWQIITFTEAIGTYAFRSLMYADRTVLLDVFQVDNSNSTRPRLIGKADDDPYLDSSLWTLALAGGDKYFIQNLANSTSWFLGAGPSPAATSGQIIEMYEGTGAGTWRFEEEGVISSTSAASSTTTSSSTPTSTSETPSSTTTSSSLATATSSSAVSSGSSLSGGAKAGVAVGVVIAVLAAALLALLYLRKRKRQRLVGKSYVSPNTGGVAPVEMDMNDSSDIRKSATPSELMGSYSSRQQSTYHVVPQELDGSTEHSSTRVR</sequence>
<dbReference type="InterPro" id="IPR051694">
    <property type="entry name" value="Immunoregulatory_rcpt-like"/>
</dbReference>
<evidence type="ECO:0000256" key="3">
    <source>
        <dbReference type="ARBA" id="ARBA00022989"/>
    </source>
</evidence>
<feature type="transmembrane region" description="Helical" evidence="6">
    <location>
        <begin position="218"/>
        <end position="239"/>
    </location>
</feature>
<dbReference type="EMBL" id="KB822721">
    <property type="protein sequence ID" value="ETN39755.1"/>
    <property type="molecule type" value="Genomic_DNA"/>
</dbReference>
<dbReference type="AlphaFoldDB" id="W2RTV4"/>
<dbReference type="Proteomes" id="UP000030752">
    <property type="component" value="Unassembled WGS sequence"/>
</dbReference>
<dbReference type="RefSeq" id="XP_008718540.1">
    <property type="nucleotide sequence ID" value="XM_008720318.1"/>
</dbReference>
<proteinExistence type="predicted"/>
<gene>
    <name evidence="7" type="ORF">HMPREF1541_05981</name>
</gene>
<dbReference type="InParanoid" id="W2RTV4"/>
<dbReference type="GeneID" id="19973320"/>
<dbReference type="PANTHER" id="PTHR15549">
    <property type="entry name" value="PAIRED IMMUNOGLOBULIN-LIKE TYPE 2 RECEPTOR"/>
    <property type="match status" value="1"/>
</dbReference>
<dbReference type="HOGENOM" id="CLU_888575_0_0_1"/>
<protein>
    <recommendedName>
        <fullName evidence="9">Ricin B lectin domain-containing protein</fullName>
    </recommendedName>
</protein>
<evidence type="ECO:0000256" key="4">
    <source>
        <dbReference type="ARBA" id="ARBA00023136"/>
    </source>
</evidence>
<dbReference type="VEuPathDB" id="FungiDB:HMPREF1541_05981"/>
<keyword evidence="4 6" id="KW-0472">Membrane</keyword>
<dbReference type="GO" id="GO:0071944">
    <property type="term" value="C:cell periphery"/>
    <property type="evidence" value="ECO:0007669"/>
    <property type="project" value="UniProtKB-ARBA"/>
</dbReference>
<feature type="region of interest" description="Disordered" evidence="5">
    <location>
        <begin position="252"/>
        <end position="313"/>
    </location>
</feature>
<feature type="compositionally biased region" description="Polar residues" evidence="5">
    <location>
        <begin position="285"/>
        <end position="294"/>
    </location>
</feature>
<name>W2RTV4_CYPE1</name>
<evidence type="ECO:0000313" key="8">
    <source>
        <dbReference type="Proteomes" id="UP000030752"/>
    </source>
</evidence>
<keyword evidence="8" id="KW-1185">Reference proteome</keyword>
<dbReference type="GO" id="GO:0016020">
    <property type="term" value="C:membrane"/>
    <property type="evidence" value="ECO:0007669"/>
    <property type="project" value="UniProtKB-SubCell"/>
</dbReference>
<organism evidence="7 8">
    <name type="scientific">Cyphellophora europaea (strain CBS 101466)</name>
    <name type="common">Phialophora europaea</name>
    <dbReference type="NCBI Taxonomy" id="1220924"/>
    <lineage>
        <taxon>Eukaryota</taxon>
        <taxon>Fungi</taxon>
        <taxon>Dikarya</taxon>
        <taxon>Ascomycota</taxon>
        <taxon>Pezizomycotina</taxon>
        <taxon>Eurotiomycetes</taxon>
        <taxon>Chaetothyriomycetidae</taxon>
        <taxon>Chaetothyriales</taxon>
        <taxon>Cyphellophoraceae</taxon>
        <taxon>Cyphellophora</taxon>
    </lineage>
</organism>
<reference evidence="7 8" key="1">
    <citation type="submission" date="2013-03" db="EMBL/GenBank/DDBJ databases">
        <title>The Genome Sequence of Phialophora europaea CBS 101466.</title>
        <authorList>
            <consortium name="The Broad Institute Genomics Platform"/>
            <person name="Cuomo C."/>
            <person name="de Hoog S."/>
            <person name="Gorbushina A."/>
            <person name="Walker B."/>
            <person name="Young S.K."/>
            <person name="Zeng Q."/>
            <person name="Gargeya S."/>
            <person name="Fitzgerald M."/>
            <person name="Haas B."/>
            <person name="Abouelleil A."/>
            <person name="Allen A.W."/>
            <person name="Alvarado L."/>
            <person name="Arachchi H.M."/>
            <person name="Berlin A.M."/>
            <person name="Chapman S.B."/>
            <person name="Gainer-Dewar J."/>
            <person name="Goldberg J."/>
            <person name="Griggs A."/>
            <person name="Gujja S."/>
            <person name="Hansen M."/>
            <person name="Howarth C."/>
            <person name="Imamovic A."/>
            <person name="Ireland A."/>
            <person name="Larimer J."/>
            <person name="McCowan C."/>
            <person name="Murphy C."/>
            <person name="Pearson M."/>
            <person name="Poon T.W."/>
            <person name="Priest M."/>
            <person name="Roberts A."/>
            <person name="Saif S."/>
            <person name="Shea T."/>
            <person name="Sisk P."/>
            <person name="Sykes S."/>
            <person name="Wortman J."/>
            <person name="Nusbaum C."/>
            <person name="Birren B."/>
        </authorList>
    </citation>
    <scope>NUCLEOTIDE SEQUENCE [LARGE SCALE GENOMIC DNA]</scope>
    <source>
        <strain evidence="7 8">CBS 101466</strain>
    </source>
</reference>
<keyword evidence="2 6" id="KW-0812">Transmembrane</keyword>
<comment type="subcellular location">
    <subcellularLocation>
        <location evidence="1">Membrane</location>
        <topology evidence="1">Single-pass membrane protein</topology>
    </subcellularLocation>
</comment>
<evidence type="ECO:0000256" key="1">
    <source>
        <dbReference type="ARBA" id="ARBA00004167"/>
    </source>
</evidence>
<evidence type="ECO:0000256" key="6">
    <source>
        <dbReference type="SAM" id="Phobius"/>
    </source>
</evidence>